<dbReference type="Pfam" id="PF01060">
    <property type="entry name" value="TTR-52"/>
    <property type="match status" value="1"/>
</dbReference>
<comment type="similarity">
    <text evidence="4">Belongs to the complex I NDUFB5 subunit family.</text>
</comment>
<comment type="subcellular location">
    <subcellularLocation>
        <location evidence="2">Mitochondrion inner membrane</location>
        <topology evidence="2">Single-pass membrane protein</topology>
    </subcellularLocation>
    <subcellularLocation>
        <location evidence="3">Secreted</location>
    </subcellularLocation>
</comment>
<dbReference type="OrthoDB" id="9995605at2759"/>
<dbReference type="InterPro" id="IPR019173">
    <property type="entry name" value="NADH_UbQ_OxRdtase_B5_su"/>
</dbReference>
<proteinExistence type="inferred from homology"/>
<evidence type="ECO:0000256" key="12">
    <source>
        <dbReference type="ARBA" id="ARBA00022729"/>
    </source>
</evidence>
<keyword evidence="11 21" id="KW-0812">Transmembrane</keyword>
<evidence type="ECO:0000256" key="7">
    <source>
        <dbReference type="ARBA" id="ARBA00015175"/>
    </source>
</evidence>
<evidence type="ECO:0000256" key="5">
    <source>
        <dbReference type="ARBA" id="ARBA00010112"/>
    </source>
</evidence>
<accession>A0A498S4C5</accession>
<comment type="function">
    <text evidence="1">Accessory subunit of the mitochondrial membrane respiratory chain NADH dehydrogenase (Complex I), that is believed not to be involved in catalysis. Complex I functions in the transfer of electrons from NADH to the respiratory chain. The immediate electron acceptor for the enzyme is believed to be ubiquinone.</text>
</comment>
<keyword evidence="13" id="KW-0999">Mitochondrion inner membrane</keyword>
<evidence type="ECO:0000256" key="1">
    <source>
        <dbReference type="ARBA" id="ARBA00003195"/>
    </source>
</evidence>
<keyword evidence="15" id="KW-0249">Electron transport</keyword>
<sequence length="270" mass="31480">MHKESAFLPLIFFIIFYQQTTVTGFRQQSVGVRGRLLCGNQSTDDQLAAMKTNADGSYELKGGIGAIFGLDVVLKIYHDCDDGIMPCQRKVVLGIPDDYVTRSNDVEQWFNAGILNMQFKFPNEERSFSPVRFSSDRVFYRRPSVLYFNRCKDVAHFYVVGLGIMPVILLLGFIHIVYGPCELQDLPTDGSVVHYWQFERTKLKQWAAKYLCPSDIEQYERNLAKIEQRVEHLQGERWDYKAWWYEPVSAAWTDYGKWIAERMRHQPSEF</sequence>
<evidence type="ECO:0000256" key="19">
    <source>
        <dbReference type="ARBA" id="ARBA00032395"/>
    </source>
</evidence>
<keyword evidence="9" id="KW-0964">Secreted</keyword>
<protein>
    <recommendedName>
        <fullName evidence="7">NADH dehydrogenase [ubiquinone] 1 beta subcomplex subunit 5, mitochondrial</fullName>
    </recommendedName>
    <alternativeName>
        <fullName evidence="20">Complex I-SGDH</fullName>
    </alternativeName>
    <alternativeName>
        <fullName evidence="19">NADH-ubiquinone oxidoreductase SGDH subunit</fullName>
    </alternativeName>
</protein>
<dbReference type="PANTHER" id="PTHR13178">
    <property type="entry name" value="NADH-UBIQUINONE OXIDOREDUCTASE SGDH SUBUNIT"/>
    <property type="match status" value="1"/>
</dbReference>
<evidence type="ECO:0000313" key="22">
    <source>
        <dbReference type="EMBL" id="VBB26684.1"/>
    </source>
</evidence>
<evidence type="ECO:0000256" key="8">
    <source>
        <dbReference type="ARBA" id="ARBA00022448"/>
    </source>
</evidence>
<gene>
    <name evidence="22" type="ORF">NAV_LOCUS1514</name>
</gene>
<evidence type="ECO:0000256" key="17">
    <source>
        <dbReference type="ARBA" id="ARBA00023128"/>
    </source>
</evidence>
<keyword evidence="17" id="KW-0496">Mitochondrion</keyword>
<evidence type="ECO:0000256" key="14">
    <source>
        <dbReference type="ARBA" id="ARBA00022946"/>
    </source>
</evidence>
<evidence type="ECO:0000256" key="4">
    <source>
        <dbReference type="ARBA" id="ARBA00007152"/>
    </source>
</evidence>
<dbReference type="Pfam" id="PF09781">
    <property type="entry name" value="NDUF_B5"/>
    <property type="match status" value="1"/>
</dbReference>
<feature type="transmembrane region" description="Helical" evidence="21">
    <location>
        <begin position="157"/>
        <end position="178"/>
    </location>
</feature>
<dbReference type="Gene3D" id="2.60.40.3330">
    <property type="match status" value="1"/>
</dbReference>
<keyword evidence="23" id="KW-1185">Reference proteome</keyword>
<dbReference type="GO" id="GO:0005743">
    <property type="term" value="C:mitochondrial inner membrane"/>
    <property type="evidence" value="ECO:0007669"/>
    <property type="project" value="UniProtKB-SubCell"/>
</dbReference>
<evidence type="ECO:0000313" key="23">
    <source>
        <dbReference type="Proteomes" id="UP000276991"/>
    </source>
</evidence>
<dbReference type="EMBL" id="UPTC01000132">
    <property type="protein sequence ID" value="VBB26684.1"/>
    <property type="molecule type" value="Genomic_DNA"/>
</dbReference>
<keyword evidence="18 21" id="KW-0472">Membrane</keyword>
<evidence type="ECO:0000256" key="18">
    <source>
        <dbReference type="ARBA" id="ARBA00023136"/>
    </source>
</evidence>
<organism evidence="22 23">
    <name type="scientific">Acanthocheilonema viteae</name>
    <name type="common">Filarial nematode worm</name>
    <name type="synonym">Dipetalonema viteae</name>
    <dbReference type="NCBI Taxonomy" id="6277"/>
    <lineage>
        <taxon>Eukaryota</taxon>
        <taxon>Metazoa</taxon>
        <taxon>Ecdysozoa</taxon>
        <taxon>Nematoda</taxon>
        <taxon>Chromadorea</taxon>
        <taxon>Rhabditida</taxon>
        <taxon>Spirurina</taxon>
        <taxon>Spiruromorpha</taxon>
        <taxon>Filarioidea</taxon>
        <taxon>Onchocercidae</taxon>
        <taxon>Acanthocheilonema</taxon>
    </lineage>
</organism>
<evidence type="ECO:0000256" key="13">
    <source>
        <dbReference type="ARBA" id="ARBA00022792"/>
    </source>
</evidence>
<dbReference type="PANTHER" id="PTHR13178:SF0">
    <property type="entry name" value="NADH DEHYDROGENASE [UBIQUINONE] 1 BETA SUBCOMPLEX SUBUNIT 5, MITOCHONDRIAL"/>
    <property type="match status" value="1"/>
</dbReference>
<evidence type="ECO:0000256" key="20">
    <source>
        <dbReference type="ARBA" id="ARBA00032550"/>
    </source>
</evidence>
<dbReference type="InterPro" id="IPR001534">
    <property type="entry name" value="Transthyretin-like"/>
</dbReference>
<dbReference type="Proteomes" id="UP000276991">
    <property type="component" value="Unassembled WGS sequence"/>
</dbReference>
<evidence type="ECO:0000256" key="11">
    <source>
        <dbReference type="ARBA" id="ARBA00022692"/>
    </source>
</evidence>
<keyword evidence="10" id="KW-0679">Respiratory chain</keyword>
<reference evidence="22 23" key="1">
    <citation type="submission" date="2018-08" db="EMBL/GenBank/DDBJ databases">
        <authorList>
            <person name="Laetsch R D."/>
            <person name="Stevens L."/>
            <person name="Kumar S."/>
            <person name="Blaxter L. M."/>
        </authorList>
    </citation>
    <scope>NUCLEOTIDE SEQUENCE [LARGE SCALE GENOMIC DNA]</scope>
</reference>
<keyword evidence="12" id="KW-0732">Signal</keyword>
<evidence type="ECO:0000256" key="3">
    <source>
        <dbReference type="ARBA" id="ARBA00004613"/>
    </source>
</evidence>
<evidence type="ECO:0000256" key="16">
    <source>
        <dbReference type="ARBA" id="ARBA00022989"/>
    </source>
</evidence>
<keyword evidence="8" id="KW-0813">Transport</keyword>
<name>A0A498S4C5_ACAVI</name>
<evidence type="ECO:0000256" key="15">
    <source>
        <dbReference type="ARBA" id="ARBA00022982"/>
    </source>
</evidence>
<comment type="subunit">
    <text evidence="6">Complex I is composed of 45 different subunits.</text>
</comment>
<keyword evidence="16 21" id="KW-1133">Transmembrane helix</keyword>
<evidence type="ECO:0000256" key="9">
    <source>
        <dbReference type="ARBA" id="ARBA00022525"/>
    </source>
</evidence>
<dbReference type="GO" id="GO:0009986">
    <property type="term" value="C:cell surface"/>
    <property type="evidence" value="ECO:0007669"/>
    <property type="project" value="InterPro"/>
</dbReference>
<dbReference type="STRING" id="6277.A0A498S4C5"/>
<evidence type="ECO:0000256" key="2">
    <source>
        <dbReference type="ARBA" id="ARBA00004434"/>
    </source>
</evidence>
<keyword evidence="14" id="KW-0809">Transit peptide</keyword>
<dbReference type="GO" id="GO:0005576">
    <property type="term" value="C:extracellular region"/>
    <property type="evidence" value="ECO:0007669"/>
    <property type="project" value="UniProtKB-SubCell"/>
</dbReference>
<feature type="transmembrane region" description="Helical" evidence="21">
    <location>
        <begin position="6"/>
        <end position="25"/>
    </location>
</feature>
<comment type="similarity">
    <text evidence="5">Belongs to the nematode transthyretin-like family.</text>
</comment>
<evidence type="ECO:0000256" key="10">
    <source>
        <dbReference type="ARBA" id="ARBA00022660"/>
    </source>
</evidence>
<evidence type="ECO:0000256" key="21">
    <source>
        <dbReference type="SAM" id="Phobius"/>
    </source>
</evidence>
<dbReference type="InterPro" id="IPR038479">
    <property type="entry name" value="Transthyretin-like_sf"/>
</dbReference>
<dbReference type="AlphaFoldDB" id="A0A498S4C5"/>
<evidence type="ECO:0000256" key="6">
    <source>
        <dbReference type="ARBA" id="ARBA00011533"/>
    </source>
</evidence>